<dbReference type="PANTHER" id="PTHR11177:SF383">
    <property type="entry name" value="GLYCOSYL HYDROLASE FAMILY PROTEIN WITH CHITINASE INSERTION DOMAIN-CONTAINING PROTEIN"/>
    <property type="match status" value="1"/>
</dbReference>
<sequence length="381" mass="42579">MASSPTGAADDAPVVKAGCWFSASGHSVNQIDPTLFTHLYAGFAVVNKTPLEDSVITFPPNNEYIFQTFPESVQPHGNTHAHKVKALLSIGGPDSDETPNISEAIAYQVSDPNRRTTFIKKSIKLARKYNYDGLDLCWLYPSNGAYPNLLADFILFLNEWRLNVNEDKNKPKLLLTATVFHHPVIPSIDGNDFSYPIEALSRNMDWINVLATDFYTPSNSATKTGPVHAWLNPKEEKTCGSHGIGMWTEGSKIETKKLVLSLPFYGYEWTLEKLAEHAFFAPAKQGSKLPIEYRKIKADYLDKHKCPVVDGGEYVAAYLYSGATWIGFDDEQWISTKIKLAVLGMNLRGYFAWDVTADDDNHTLSNAGNWQHIYGFNNICI</sequence>
<dbReference type="SMART" id="SM00636">
    <property type="entry name" value="Glyco_18"/>
    <property type="match status" value="1"/>
</dbReference>
<dbReference type="InParanoid" id="A0A6P9EEM2"/>
<dbReference type="InterPro" id="IPR001223">
    <property type="entry name" value="Glyco_hydro18_cat"/>
</dbReference>
<dbReference type="InterPro" id="IPR050314">
    <property type="entry name" value="Glycosyl_Hydrlase_18"/>
</dbReference>
<dbReference type="Proteomes" id="UP000235220">
    <property type="component" value="Chromosome 6"/>
</dbReference>
<evidence type="ECO:0000313" key="3">
    <source>
        <dbReference type="RefSeq" id="XP_035546710.1"/>
    </source>
</evidence>
<dbReference type="OrthoDB" id="73875at2759"/>
<dbReference type="KEGG" id="jre:109012922"/>
<protein>
    <submittedName>
        <fullName evidence="3">Class V chitinase-like</fullName>
    </submittedName>
</protein>
<dbReference type="InterPro" id="IPR017853">
    <property type="entry name" value="GH"/>
</dbReference>
<dbReference type="GeneID" id="109012922"/>
<dbReference type="GO" id="GO:0004568">
    <property type="term" value="F:chitinase activity"/>
    <property type="evidence" value="ECO:0000318"/>
    <property type="project" value="GO_Central"/>
</dbReference>
<dbReference type="Gene3D" id="3.10.50.10">
    <property type="match status" value="1"/>
</dbReference>
<accession>A0A6P9EEM2</accession>
<dbReference type="InterPro" id="IPR011583">
    <property type="entry name" value="Chitinase_II/V-like_cat"/>
</dbReference>
<dbReference type="Gene3D" id="3.20.20.80">
    <property type="entry name" value="Glycosidases"/>
    <property type="match status" value="1"/>
</dbReference>
<dbReference type="GO" id="GO:0008061">
    <property type="term" value="F:chitin binding"/>
    <property type="evidence" value="ECO:0007669"/>
    <property type="project" value="InterPro"/>
</dbReference>
<dbReference type="RefSeq" id="XP_035546710.1">
    <property type="nucleotide sequence ID" value="XM_035690817.1"/>
</dbReference>
<dbReference type="InterPro" id="IPR029070">
    <property type="entry name" value="Chitinase_insertion_sf"/>
</dbReference>
<dbReference type="Pfam" id="PF00704">
    <property type="entry name" value="Glyco_hydro_18"/>
    <property type="match status" value="1"/>
</dbReference>
<proteinExistence type="predicted"/>
<name>A0A6P9EEM2_JUGRE</name>
<dbReference type="PROSITE" id="PS51910">
    <property type="entry name" value="GH18_2"/>
    <property type="match status" value="1"/>
</dbReference>
<dbReference type="GO" id="GO:0005576">
    <property type="term" value="C:extracellular region"/>
    <property type="evidence" value="ECO:0000318"/>
    <property type="project" value="GO_Central"/>
</dbReference>
<keyword evidence="2" id="KW-1185">Reference proteome</keyword>
<gene>
    <name evidence="3" type="primary">LOC109012922</name>
</gene>
<reference evidence="3" key="1">
    <citation type="submission" date="2025-08" db="UniProtKB">
        <authorList>
            <consortium name="RefSeq"/>
        </authorList>
    </citation>
    <scope>IDENTIFICATION</scope>
    <source>
        <tissue evidence="3">Leaves</tissue>
    </source>
</reference>
<evidence type="ECO:0000313" key="2">
    <source>
        <dbReference type="Proteomes" id="UP000235220"/>
    </source>
</evidence>
<dbReference type="PANTHER" id="PTHR11177">
    <property type="entry name" value="CHITINASE"/>
    <property type="match status" value="1"/>
</dbReference>
<organism evidence="2 3">
    <name type="scientific">Juglans regia</name>
    <name type="common">English walnut</name>
    <dbReference type="NCBI Taxonomy" id="51240"/>
    <lineage>
        <taxon>Eukaryota</taxon>
        <taxon>Viridiplantae</taxon>
        <taxon>Streptophyta</taxon>
        <taxon>Embryophyta</taxon>
        <taxon>Tracheophyta</taxon>
        <taxon>Spermatophyta</taxon>
        <taxon>Magnoliopsida</taxon>
        <taxon>eudicotyledons</taxon>
        <taxon>Gunneridae</taxon>
        <taxon>Pentapetalae</taxon>
        <taxon>rosids</taxon>
        <taxon>fabids</taxon>
        <taxon>Fagales</taxon>
        <taxon>Juglandaceae</taxon>
        <taxon>Juglans</taxon>
    </lineage>
</organism>
<dbReference type="GO" id="GO:0006032">
    <property type="term" value="P:chitin catabolic process"/>
    <property type="evidence" value="ECO:0000318"/>
    <property type="project" value="GO_Central"/>
</dbReference>
<feature type="domain" description="GH18" evidence="1">
    <location>
        <begin position="14"/>
        <end position="375"/>
    </location>
</feature>
<dbReference type="GO" id="GO:0005975">
    <property type="term" value="P:carbohydrate metabolic process"/>
    <property type="evidence" value="ECO:0007669"/>
    <property type="project" value="InterPro"/>
</dbReference>
<dbReference type="AlphaFoldDB" id="A0A6P9EEM2"/>
<evidence type="ECO:0000259" key="1">
    <source>
        <dbReference type="PROSITE" id="PS51910"/>
    </source>
</evidence>
<dbReference type="SUPFAM" id="SSF51445">
    <property type="entry name" value="(Trans)glycosidases"/>
    <property type="match status" value="1"/>
</dbReference>